<dbReference type="GO" id="GO:0030690">
    <property type="term" value="C:Noc1p-Noc2p complex"/>
    <property type="evidence" value="ECO:0007669"/>
    <property type="project" value="TreeGrafter"/>
</dbReference>
<dbReference type="GO" id="GO:0005730">
    <property type="term" value="C:nucleolus"/>
    <property type="evidence" value="ECO:0007669"/>
    <property type="project" value="TreeGrafter"/>
</dbReference>
<dbReference type="GO" id="GO:0030691">
    <property type="term" value="C:Noc2p-Noc3p complex"/>
    <property type="evidence" value="ECO:0007669"/>
    <property type="project" value="TreeGrafter"/>
</dbReference>
<dbReference type="KEGG" id="pgab:PGSY75_1340300"/>
<dbReference type="EMBL" id="LVLB01000014">
    <property type="protein sequence ID" value="KYN97181.1"/>
    <property type="molecule type" value="Genomic_DNA"/>
</dbReference>
<dbReference type="PANTHER" id="PTHR12687">
    <property type="entry name" value="NUCLEOLAR COMPLEX 2 AND RAD4-RELATED"/>
    <property type="match status" value="1"/>
</dbReference>
<feature type="compositionally biased region" description="Basic and acidic residues" evidence="4">
    <location>
        <begin position="701"/>
        <end position="710"/>
    </location>
</feature>
<sequence>LKYINIEYVDSFLQSMNKKTRLNKVIKLLSMYRDALDFFIEDELKNDEMALIEKGVENQGNDKLMNTKKQKKKKNKKKINKNKKKYAMNLDTSFFVVFNVLDNIDVMFYNIMNEGNLKMRVLDIEKIKSNEIFIEEEKGSKKKNKTNDNKNNDDDNNKNNDDNNNLNENHHNNMEDTYDLNNMVNYKHIKKYKPLIIYFFNNLAENMKKIKNNDIYRGILKILKKKEILRWVVILNYGKIFLKKICKLFVVSTNSDIYFFLYILIENIFQLYNERKKIIFMNLCNIKKDKEEEEDIKKTYNMERIIYQIYQNFFQSYILHYGLYYNDILHINHRNFKENCLLELFTYLSHDVAYTIVFRYMQIIIQKIREQYNKTYTSEKKNKKKYIHENNNNNKKNKKEKKYLNDDDNNNNNKCKGILHLNNFHIHSSYMMLLIKLLSKIIKVYDNLHSLIYGVTLLIISILKTKINNMKYIPINLQLITILIRTMEDQKKYIPLFSYISSIINGLKSYKHIRTITKNQNIRNEIENFDINTSLEINENLLCDFQISHQVYDKIYVVLYDYLGLMVCHISFPEFFVAIESYFKKYYVECQIQTFKNKLKNLLTHAKNSIQIIINKRKNVNIYNIYDQFMFFQKDNLPLYTQRQIVLENYENSYLNKIKAKLSGLQHIKNKNNESDNEQNTNHNNKQKKNFKKKDRKRKAQKENLKDHTQANHHINKKKKNINENINKSKNKNINHSTELPTEDNVQDFSMSSDEE</sequence>
<dbReference type="VEuPathDB" id="PlasmoDB:PGSY75_1340300"/>
<name>A0A151LE14_9APIC</name>
<keyword evidence="3" id="KW-0539">Nucleus</keyword>
<evidence type="ECO:0000313" key="6">
    <source>
        <dbReference type="Proteomes" id="UP000076004"/>
    </source>
</evidence>
<evidence type="ECO:0000256" key="3">
    <source>
        <dbReference type="ARBA" id="ARBA00023242"/>
    </source>
</evidence>
<protein>
    <submittedName>
        <fullName evidence="5">Putative nucleolar complex protein 2</fullName>
    </submittedName>
</protein>
<comment type="caution">
    <text evidence="5">The sequence shown here is derived from an EMBL/GenBank/DDBJ whole genome shotgun (WGS) entry which is preliminary data.</text>
</comment>
<comment type="similarity">
    <text evidence="2">Belongs to the NOC2 family.</text>
</comment>
<dbReference type="RefSeq" id="XP_018640186.1">
    <property type="nucleotide sequence ID" value="XM_018787444.1"/>
</dbReference>
<dbReference type="InterPro" id="IPR005343">
    <property type="entry name" value="Noc2"/>
</dbReference>
<dbReference type="Pfam" id="PF03715">
    <property type="entry name" value="Noc2"/>
    <property type="match status" value="1"/>
</dbReference>
<feature type="region of interest" description="Disordered" evidence="4">
    <location>
        <begin position="379"/>
        <end position="407"/>
    </location>
</feature>
<evidence type="ECO:0000256" key="2">
    <source>
        <dbReference type="ARBA" id="ARBA00005907"/>
    </source>
</evidence>
<proteinExistence type="inferred from homology"/>
<dbReference type="GeneID" id="29778032"/>
<dbReference type="GO" id="GO:0005654">
    <property type="term" value="C:nucleoplasm"/>
    <property type="evidence" value="ECO:0007669"/>
    <property type="project" value="TreeGrafter"/>
</dbReference>
<feature type="region of interest" description="Disordered" evidence="4">
    <location>
        <begin position="671"/>
        <end position="756"/>
    </location>
</feature>
<organism evidence="5 6">
    <name type="scientific">Plasmodium gaboni</name>
    <dbReference type="NCBI Taxonomy" id="647221"/>
    <lineage>
        <taxon>Eukaryota</taxon>
        <taxon>Sar</taxon>
        <taxon>Alveolata</taxon>
        <taxon>Apicomplexa</taxon>
        <taxon>Aconoidasida</taxon>
        <taxon>Haemosporida</taxon>
        <taxon>Plasmodiidae</taxon>
        <taxon>Plasmodium</taxon>
        <taxon>Plasmodium (Laverania)</taxon>
    </lineage>
</organism>
<reference evidence="5 6" key="1">
    <citation type="journal article" date="2016" name="Nat. Commun.">
        <title>Genomes of cryptic chimpanzee Plasmodium species reveal key evolutionary events leading to human malaria.</title>
        <authorList>
            <person name="Sundararaman S.A."/>
            <person name="Plenderleith L.J."/>
            <person name="Liu W."/>
            <person name="Loy D.E."/>
            <person name="Learn G.H."/>
            <person name="Li Y."/>
            <person name="Shaw K.S."/>
            <person name="Ayouba A."/>
            <person name="Peeters M."/>
            <person name="Speede S."/>
            <person name="Shaw G.M."/>
            <person name="Bushman F.D."/>
            <person name="Brisson D."/>
            <person name="Rayner J.C."/>
            <person name="Sharp P.M."/>
            <person name="Hahn B.H."/>
        </authorList>
    </citation>
    <scope>NUCLEOTIDE SEQUENCE [LARGE SCALE GENOMIC DNA]</scope>
    <source>
        <strain evidence="5 6">SY75</strain>
    </source>
</reference>
<accession>A0A151LE14</accession>
<evidence type="ECO:0000256" key="1">
    <source>
        <dbReference type="ARBA" id="ARBA00004123"/>
    </source>
</evidence>
<dbReference type="Proteomes" id="UP000076004">
    <property type="component" value="Chromosome 13"/>
</dbReference>
<dbReference type="GO" id="GO:0042273">
    <property type="term" value="P:ribosomal large subunit biogenesis"/>
    <property type="evidence" value="ECO:0007669"/>
    <property type="project" value="TreeGrafter"/>
</dbReference>
<feature type="non-terminal residue" evidence="5">
    <location>
        <position position="1"/>
    </location>
</feature>
<dbReference type="AlphaFoldDB" id="A0A151LE14"/>
<evidence type="ECO:0000256" key="4">
    <source>
        <dbReference type="SAM" id="MobiDB-lite"/>
    </source>
</evidence>
<dbReference type="VEuPathDB" id="PlasmoDB:PGABG01_1338300"/>
<feature type="compositionally biased region" description="Low complexity" evidence="4">
    <location>
        <begin position="723"/>
        <end position="736"/>
    </location>
</feature>
<comment type="subcellular location">
    <subcellularLocation>
        <location evidence="1">Nucleus</location>
    </subcellularLocation>
</comment>
<feature type="compositionally biased region" description="Basic and acidic residues" evidence="4">
    <location>
        <begin position="138"/>
        <end position="161"/>
    </location>
</feature>
<feature type="compositionally biased region" description="Basic residues" evidence="4">
    <location>
        <begin position="685"/>
        <end position="700"/>
    </location>
</feature>
<dbReference type="PANTHER" id="PTHR12687:SF4">
    <property type="entry name" value="NUCLEOLAR COMPLEX PROTEIN 2 HOMOLOG"/>
    <property type="match status" value="1"/>
</dbReference>
<gene>
    <name evidence="5" type="ORF">PGSY75_1340300</name>
</gene>
<evidence type="ECO:0000313" key="5">
    <source>
        <dbReference type="EMBL" id="KYN97181.1"/>
    </source>
</evidence>
<feature type="region of interest" description="Disordered" evidence="4">
    <location>
        <begin position="138"/>
        <end position="172"/>
    </location>
</feature>
<feature type="compositionally biased region" description="Polar residues" evidence="4">
    <location>
        <begin position="747"/>
        <end position="756"/>
    </location>
</feature>